<dbReference type="Pfam" id="PF01970">
    <property type="entry name" value="TctA"/>
    <property type="match status" value="1"/>
</dbReference>
<protein>
    <submittedName>
        <fullName evidence="3">Putative tricarboxylic transport membrane protein</fullName>
    </submittedName>
</protein>
<keyword evidence="1" id="KW-1133">Transmembrane helix</keyword>
<dbReference type="PANTHER" id="PTHR35342:SF5">
    <property type="entry name" value="TRICARBOXYLIC TRANSPORT PROTEIN"/>
    <property type="match status" value="1"/>
</dbReference>
<dbReference type="AlphaFoldDB" id="A0A7W7C6J6"/>
<evidence type="ECO:0000256" key="1">
    <source>
        <dbReference type="SAM" id="Phobius"/>
    </source>
</evidence>
<reference evidence="3 4" key="1">
    <citation type="submission" date="2020-08" db="EMBL/GenBank/DDBJ databases">
        <title>Sequencing the genomes of 1000 actinobacteria strains.</title>
        <authorList>
            <person name="Klenk H.-P."/>
        </authorList>
    </citation>
    <scope>NUCLEOTIDE SEQUENCE [LARGE SCALE GENOMIC DNA]</scope>
    <source>
        <strain evidence="3 4">DSM 44230</strain>
    </source>
</reference>
<feature type="transmembrane region" description="Helical" evidence="1">
    <location>
        <begin position="322"/>
        <end position="342"/>
    </location>
</feature>
<feature type="transmembrane region" description="Helical" evidence="1">
    <location>
        <begin position="354"/>
        <end position="379"/>
    </location>
</feature>
<keyword evidence="1" id="KW-0472">Membrane</keyword>
<evidence type="ECO:0000313" key="3">
    <source>
        <dbReference type="EMBL" id="MBB4675460.1"/>
    </source>
</evidence>
<dbReference type="RefSeq" id="WP_407645117.1">
    <property type="nucleotide sequence ID" value="NZ_JACHMH010000001.1"/>
</dbReference>
<feature type="transmembrane region" description="Helical" evidence="1">
    <location>
        <begin position="138"/>
        <end position="159"/>
    </location>
</feature>
<dbReference type="EMBL" id="JACHMH010000001">
    <property type="protein sequence ID" value="MBB4675460.1"/>
    <property type="molecule type" value="Genomic_DNA"/>
</dbReference>
<proteinExistence type="predicted"/>
<feature type="transmembrane region" description="Helical" evidence="1">
    <location>
        <begin position="109"/>
        <end position="132"/>
    </location>
</feature>
<feature type="transmembrane region" description="Helical" evidence="1">
    <location>
        <begin position="20"/>
        <end position="39"/>
    </location>
</feature>
<evidence type="ECO:0000259" key="2">
    <source>
        <dbReference type="Pfam" id="PF01970"/>
    </source>
</evidence>
<dbReference type="Proteomes" id="UP000533598">
    <property type="component" value="Unassembled WGS sequence"/>
</dbReference>
<sequence length="503" mass="51708">MSTFDYVMQGFAAAVTPENLLFALLGVLLGTLVGVLPGIGPAMTVALLLPITYSVPAAAALILFAGVLYGGMYGGSTTSILLNTPGESASVITALEGNKMARAGRGAQALATAALGSFVAGTIGTVLLALLAPQVADWAVHLTSADYFALTMLAFCTVATMLGGSAVRGFAALALGLALGLVGLDPMSSQERFTMGVGELANGVDLVIAAVGLFAVGEALYTASRLRHGTPEVIPVSRVWWLPKEDLKRSWKPWLRGAALGFPLGAVPAGGPVISTFLSYAVEKKLAKHPEEFGKGAIEGVAGPEAANNAGAAGMLVPLLTLGLPTSATAAVMLAAFGSYSIEPGPLLFQTQPLLVWTLIASLYLGNVMLLVLNLPLVGIWVKILRIPRPYLYAGILVCASLGAYAGSQQYSGLLVLLALGIAGLAMRRYGWPVLPAILGLVLGPIAEENLRKALQVSQGDPGVLVASPFAKVVLGLAVLSLLVPLVLRGLRTVRARSAAPVS</sequence>
<feature type="transmembrane region" description="Helical" evidence="1">
    <location>
        <begin position="45"/>
        <end position="69"/>
    </location>
</feature>
<comment type="caution">
    <text evidence="3">The sequence shown here is derived from an EMBL/GenBank/DDBJ whole genome shotgun (WGS) entry which is preliminary data.</text>
</comment>
<feature type="transmembrane region" description="Helical" evidence="1">
    <location>
        <begin position="204"/>
        <end position="221"/>
    </location>
</feature>
<feature type="transmembrane region" description="Helical" evidence="1">
    <location>
        <begin position="258"/>
        <end position="282"/>
    </location>
</feature>
<dbReference type="PANTHER" id="PTHR35342">
    <property type="entry name" value="TRICARBOXYLIC TRANSPORT PROTEIN"/>
    <property type="match status" value="1"/>
</dbReference>
<keyword evidence="4" id="KW-1185">Reference proteome</keyword>
<dbReference type="InterPro" id="IPR002823">
    <property type="entry name" value="DUF112_TM"/>
</dbReference>
<accession>A0A7W7C6J6</accession>
<organism evidence="3 4">
    <name type="scientific">Crossiella cryophila</name>
    <dbReference type="NCBI Taxonomy" id="43355"/>
    <lineage>
        <taxon>Bacteria</taxon>
        <taxon>Bacillati</taxon>
        <taxon>Actinomycetota</taxon>
        <taxon>Actinomycetes</taxon>
        <taxon>Pseudonocardiales</taxon>
        <taxon>Pseudonocardiaceae</taxon>
        <taxon>Crossiella</taxon>
    </lineage>
</organism>
<evidence type="ECO:0000313" key="4">
    <source>
        <dbReference type="Proteomes" id="UP000533598"/>
    </source>
</evidence>
<feature type="transmembrane region" description="Helical" evidence="1">
    <location>
        <begin position="467"/>
        <end position="488"/>
    </location>
</feature>
<feature type="transmembrane region" description="Helical" evidence="1">
    <location>
        <begin position="391"/>
        <end position="418"/>
    </location>
</feature>
<gene>
    <name evidence="3" type="ORF">HNR67_001578</name>
</gene>
<feature type="domain" description="DUF112" evidence="2">
    <location>
        <begin position="20"/>
        <end position="439"/>
    </location>
</feature>
<name>A0A7W7C6J6_9PSEU</name>
<keyword evidence="1" id="KW-0812">Transmembrane</keyword>